<reference evidence="3 4" key="1">
    <citation type="submission" date="2023-02" db="EMBL/GenBank/DDBJ databases">
        <title>Dictyobacter halimunensis sp. nov., a new member of the class Ktedonobacteria from forest soil in a geothermal area.</title>
        <authorList>
            <person name="Rachmania M.K."/>
            <person name="Ningsih F."/>
            <person name="Sakai Y."/>
            <person name="Yabe S."/>
            <person name="Yokota A."/>
            <person name="Sjamsuridzal W."/>
        </authorList>
    </citation>
    <scope>NUCLEOTIDE SEQUENCE [LARGE SCALE GENOMIC DNA]</scope>
    <source>
        <strain evidence="3 4">S3.2.2.5</strain>
    </source>
</reference>
<protein>
    <recommendedName>
        <fullName evidence="5">PsbP C-terminal domain-containing protein</fullName>
    </recommendedName>
</protein>
<keyword evidence="2" id="KW-0472">Membrane</keyword>
<feature type="region of interest" description="Disordered" evidence="1">
    <location>
        <begin position="76"/>
        <end position="110"/>
    </location>
</feature>
<sequence length="515" mass="55605">MDRDDEKQTVENIKNRWKGEELSVENVDEQVEHHLLQPPAPGAATPLARAVNDLRTIYTEKRSLEQAWARINDHLEAREASDGVPPGASPDTPTETLHELPPVKQKHTGPLPFKASRRVARLSRWNWRIIATGLVAAIVLLAILAWPLVSYALHGTLPFVPAATSTPQSQSTPQTSVMKEYNGQYFKIQYPSNWTITQISNGGGYRQTVQLRPSKTSPVFVNINVLSDSTASAAQLLQRDPDLRMGKQLGTSSVTFHDVPWNVGMVERAASDDNQAIRLKIAYSNSGTPYRIEFGALTNEFGSYTSVFDAMFASFDAQPASIARATATPANTPAPAPTSAPTPTPVTGSTPPAATATPVTPAIPAPTVGATIGLKVYSDQYFNLQYPSNWVITQVSSGGSYQETVQLRPAASSSVSITINVLANSPLSANQLLQLDSDIKLGTLLSTNSASYHGVSWNIGIANILGSVLQPPRKVEVAYTSQNTPYRVELSAPLDAFDANTQTFNNVLASFNPTS</sequence>
<evidence type="ECO:0000256" key="2">
    <source>
        <dbReference type="SAM" id="Phobius"/>
    </source>
</evidence>
<evidence type="ECO:0000313" key="4">
    <source>
        <dbReference type="Proteomes" id="UP001344906"/>
    </source>
</evidence>
<keyword evidence="2" id="KW-1133">Transmembrane helix</keyword>
<feature type="compositionally biased region" description="Low complexity" evidence="1">
    <location>
        <begin position="345"/>
        <end position="361"/>
    </location>
</feature>
<accession>A0ABQ6FYF1</accession>
<gene>
    <name evidence="3" type="ORF">KDH_61380</name>
</gene>
<evidence type="ECO:0008006" key="5">
    <source>
        <dbReference type="Google" id="ProtNLM"/>
    </source>
</evidence>
<evidence type="ECO:0000256" key="1">
    <source>
        <dbReference type="SAM" id="MobiDB-lite"/>
    </source>
</evidence>
<name>A0ABQ6FYF1_9CHLR</name>
<keyword evidence="4" id="KW-1185">Reference proteome</keyword>
<proteinExistence type="predicted"/>
<organism evidence="3 4">
    <name type="scientific">Dictyobacter halimunensis</name>
    <dbReference type="NCBI Taxonomy" id="3026934"/>
    <lineage>
        <taxon>Bacteria</taxon>
        <taxon>Bacillati</taxon>
        <taxon>Chloroflexota</taxon>
        <taxon>Ktedonobacteria</taxon>
        <taxon>Ktedonobacterales</taxon>
        <taxon>Dictyobacteraceae</taxon>
        <taxon>Dictyobacter</taxon>
    </lineage>
</organism>
<evidence type="ECO:0000313" key="3">
    <source>
        <dbReference type="EMBL" id="GLV59311.1"/>
    </source>
</evidence>
<comment type="caution">
    <text evidence="3">The sequence shown here is derived from an EMBL/GenBank/DDBJ whole genome shotgun (WGS) entry which is preliminary data.</text>
</comment>
<dbReference type="EMBL" id="BSRI01000002">
    <property type="protein sequence ID" value="GLV59311.1"/>
    <property type="molecule type" value="Genomic_DNA"/>
</dbReference>
<keyword evidence="2" id="KW-0812">Transmembrane</keyword>
<feature type="region of interest" description="Disordered" evidence="1">
    <location>
        <begin position="328"/>
        <end position="361"/>
    </location>
</feature>
<dbReference type="RefSeq" id="WP_338255898.1">
    <property type="nucleotide sequence ID" value="NZ_BSRI01000002.1"/>
</dbReference>
<feature type="compositionally biased region" description="Pro residues" evidence="1">
    <location>
        <begin position="332"/>
        <end position="344"/>
    </location>
</feature>
<feature type="transmembrane region" description="Helical" evidence="2">
    <location>
        <begin position="127"/>
        <end position="149"/>
    </location>
</feature>
<dbReference type="Proteomes" id="UP001344906">
    <property type="component" value="Unassembled WGS sequence"/>
</dbReference>